<dbReference type="EMBL" id="JAPFFF010000009">
    <property type="protein sequence ID" value="KAK8883344.1"/>
    <property type="molecule type" value="Genomic_DNA"/>
</dbReference>
<dbReference type="InterPro" id="IPR000182">
    <property type="entry name" value="GNAT_dom"/>
</dbReference>
<evidence type="ECO:0000313" key="5">
    <source>
        <dbReference type="Proteomes" id="UP001470230"/>
    </source>
</evidence>
<protein>
    <recommendedName>
        <fullName evidence="3">N-acetyltransferase domain-containing protein</fullName>
    </recommendedName>
</protein>
<keyword evidence="1" id="KW-0808">Transferase</keyword>
<evidence type="ECO:0000259" key="3">
    <source>
        <dbReference type="PROSITE" id="PS51186"/>
    </source>
</evidence>
<dbReference type="Gene3D" id="3.40.630.30">
    <property type="match status" value="1"/>
</dbReference>
<dbReference type="Pfam" id="PF00583">
    <property type="entry name" value="Acetyltransf_1"/>
    <property type="match status" value="1"/>
</dbReference>
<keyword evidence="2" id="KW-0012">Acyltransferase</keyword>
<dbReference type="Proteomes" id="UP001470230">
    <property type="component" value="Unassembled WGS sequence"/>
</dbReference>
<dbReference type="PROSITE" id="PS51186">
    <property type="entry name" value="GNAT"/>
    <property type="match status" value="1"/>
</dbReference>
<keyword evidence="5" id="KW-1185">Reference proteome</keyword>
<accession>A0ABR2JX32</accession>
<feature type="domain" description="N-acetyltransferase" evidence="3">
    <location>
        <begin position="1"/>
        <end position="156"/>
    </location>
</feature>
<evidence type="ECO:0000313" key="4">
    <source>
        <dbReference type="EMBL" id="KAK8883344.1"/>
    </source>
</evidence>
<dbReference type="PANTHER" id="PTHR10545:SF29">
    <property type="entry name" value="GH14572P-RELATED"/>
    <property type="match status" value="1"/>
</dbReference>
<dbReference type="PANTHER" id="PTHR10545">
    <property type="entry name" value="DIAMINE N-ACETYLTRANSFERASE"/>
    <property type="match status" value="1"/>
</dbReference>
<name>A0ABR2JX32_9EUKA</name>
<dbReference type="SUPFAM" id="SSF55729">
    <property type="entry name" value="Acyl-CoA N-acyltransferases (Nat)"/>
    <property type="match status" value="1"/>
</dbReference>
<dbReference type="InterPro" id="IPR016181">
    <property type="entry name" value="Acyl_CoA_acyltransferase"/>
</dbReference>
<dbReference type="CDD" id="cd04301">
    <property type="entry name" value="NAT_SF"/>
    <property type="match status" value="1"/>
</dbReference>
<gene>
    <name evidence="4" type="ORF">M9Y10_045994</name>
</gene>
<dbReference type="InterPro" id="IPR051016">
    <property type="entry name" value="Diverse_Substrate_AcTransf"/>
</dbReference>
<organism evidence="4 5">
    <name type="scientific">Tritrichomonas musculus</name>
    <dbReference type="NCBI Taxonomy" id="1915356"/>
    <lineage>
        <taxon>Eukaryota</taxon>
        <taxon>Metamonada</taxon>
        <taxon>Parabasalia</taxon>
        <taxon>Tritrichomonadida</taxon>
        <taxon>Tritrichomonadidae</taxon>
        <taxon>Tritrichomonas</taxon>
    </lineage>
</organism>
<reference evidence="4 5" key="1">
    <citation type="submission" date="2024-04" db="EMBL/GenBank/DDBJ databases">
        <title>Tritrichomonas musculus Genome.</title>
        <authorList>
            <person name="Alves-Ferreira E."/>
            <person name="Grigg M."/>
            <person name="Lorenzi H."/>
            <person name="Galac M."/>
        </authorList>
    </citation>
    <scope>NUCLEOTIDE SEQUENCE [LARGE SCALE GENOMIC DNA]</scope>
    <source>
        <strain evidence="4 5">EAF2021</strain>
    </source>
</reference>
<sequence>MNIRSAEEKDIPRLGDLLLQVCRVHNQGRPDLFRAGGRKYNDDELRELLKDSERPILVAEDNTGWVAGYAFCVYQRHKNEGAFNDLTTLYLDDLCVDEKCRNQHVGTILYEAVIDLARRTGCYNVTLNVWSCNESAMKFYEHLGLKPQKVGMETIL</sequence>
<evidence type="ECO:0000256" key="2">
    <source>
        <dbReference type="ARBA" id="ARBA00023315"/>
    </source>
</evidence>
<evidence type="ECO:0000256" key="1">
    <source>
        <dbReference type="ARBA" id="ARBA00022679"/>
    </source>
</evidence>
<proteinExistence type="predicted"/>
<comment type="caution">
    <text evidence="4">The sequence shown here is derived from an EMBL/GenBank/DDBJ whole genome shotgun (WGS) entry which is preliminary data.</text>
</comment>